<keyword evidence="1" id="KW-0732">Signal</keyword>
<feature type="domain" description="PPIase cyclophilin-type" evidence="2">
    <location>
        <begin position="57"/>
        <end position="96"/>
    </location>
</feature>
<evidence type="ECO:0000256" key="1">
    <source>
        <dbReference type="SAM" id="SignalP"/>
    </source>
</evidence>
<dbReference type="Gene3D" id="2.40.100.10">
    <property type="entry name" value="Cyclophilin-like"/>
    <property type="match status" value="1"/>
</dbReference>
<dbReference type="Pfam" id="PF00160">
    <property type="entry name" value="Pro_isomerase"/>
    <property type="match status" value="1"/>
</dbReference>
<protein>
    <submittedName>
        <fullName evidence="3">Photosynthetic NDH subunit of lumenal location 5, chloroplastic</fullName>
    </submittedName>
</protein>
<evidence type="ECO:0000313" key="3">
    <source>
        <dbReference type="EMBL" id="PWA65634.1"/>
    </source>
</evidence>
<name>A0A2U1MWQ3_ARTAN</name>
<dbReference type="PROSITE" id="PS50072">
    <property type="entry name" value="CSA_PPIASE_2"/>
    <property type="match status" value="1"/>
</dbReference>
<keyword evidence="4" id="KW-1185">Reference proteome</keyword>
<sequence>METMVKQIVMMLLLSVLMMLVVEVVAGREGRVSMERRSLLANGLADTPPMGHLGWMRHVVFGQVSEGMDIVRLIESQETDRGDHPRKRFVISDCGELPVV</sequence>
<dbReference type="SUPFAM" id="SSF50891">
    <property type="entry name" value="Cyclophilin-like"/>
    <property type="match status" value="1"/>
</dbReference>
<dbReference type="OrthoDB" id="1737757at2759"/>
<evidence type="ECO:0000313" key="4">
    <source>
        <dbReference type="Proteomes" id="UP000245207"/>
    </source>
</evidence>
<feature type="chain" id="PRO_5015638192" evidence="1">
    <location>
        <begin position="27"/>
        <end position="100"/>
    </location>
</feature>
<dbReference type="InterPro" id="IPR002130">
    <property type="entry name" value="Cyclophilin-type_PPIase_dom"/>
</dbReference>
<comment type="caution">
    <text evidence="3">The sequence shown here is derived from an EMBL/GenBank/DDBJ whole genome shotgun (WGS) entry which is preliminary data.</text>
</comment>
<dbReference type="STRING" id="35608.A0A2U1MWQ3"/>
<accession>A0A2U1MWQ3</accession>
<feature type="signal peptide" evidence="1">
    <location>
        <begin position="1"/>
        <end position="26"/>
    </location>
</feature>
<dbReference type="AlphaFoldDB" id="A0A2U1MWQ3"/>
<evidence type="ECO:0000259" key="2">
    <source>
        <dbReference type="PROSITE" id="PS50072"/>
    </source>
</evidence>
<dbReference type="Proteomes" id="UP000245207">
    <property type="component" value="Unassembled WGS sequence"/>
</dbReference>
<dbReference type="GO" id="GO:0003755">
    <property type="term" value="F:peptidyl-prolyl cis-trans isomerase activity"/>
    <property type="evidence" value="ECO:0007669"/>
    <property type="project" value="InterPro"/>
</dbReference>
<reference evidence="3 4" key="1">
    <citation type="journal article" date="2018" name="Mol. Plant">
        <title>The genome of Artemisia annua provides insight into the evolution of Asteraceae family and artemisinin biosynthesis.</title>
        <authorList>
            <person name="Shen Q."/>
            <person name="Zhang L."/>
            <person name="Liao Z."/>
            <person name="Wang S."/>
            <person name="Yan T."/>
            <person name="Shi P."/>
            <person name="Liu M."/>
            <person name="Fu X."/>
            <person name="Pan Q."/>
            <person name="Wang Y."/>
            <person name="Lv Z."/>
            <person name="Lu X."/>
            <person name="Zhang F."/>
            <person name="Jiang W."/>
            <person name="Ma Y."/>
            <person name="Chen M."/>
            <person name="Hao X."/>
            <person name="Li L."/>
            <person name="Tang Y."/>
            <person name="Lv G."/>
            <person name="Zhou Y."/>
            <person name="Sun X."/>
            <person name="Brodelius P.E."/>
            <person name="Rose J.K.C."/>
            <person name="Tang K."/>
        </authorList>
    </citation>
    <scope>NUCLEOTIDE SEQUENCE [LARGE SCALE GENOMIC DNA]</scope>
    <source>
        <strain evidence="4">cv. Huhao1</strain>
        <tissue evidence="3">Leaf</tissue>
    </source>
</reference>
<dbReference type="EMBL" id="PKPP01004182">
    <property type="protein sequence ID" value="PWA65634.1"/>
    <property type="molecule type" value="Genomic_DNA"/>
</dbReference>
<dbReference type="InterPro" id="IPR029000">
    <property type="entry name" value="Cyclophilin-like_dom_sf"/>
</dbReference>
<organism evidence="3 4">
    <name type="scientific">Artemisia annua</name>
    <name type="common">Sweet wormwood</name>
    <dbReference type="NCBI Taxonomy" id="35608"/>
    <lineage>
        <taxon>Eukaryota</taxon>
        <taxon>Viridiplantae</taxon>
        <taxon>Streptophyta</taxon>
        <taxon>Embryophyta</taxon>
        <taxon>Tracheophyta</taxon>
        <taxon>Spermatophyta</taxon>
        <taxon>Magnoliopsida</taxon>
        <taxon>eudicotyledons</taxon>
        <taxon>Gunneridae</taxon>
        <taxon>Pentapetalae</taxon>
        <taxon>asterids</taxon>
        <taxon>campanulids</taxon>
        <taxon>Asterales</taxon>
        <taxon>Asteraceae</taxon>
        <taxon>Asteroideae</taxon>
        <taxon>Anthemideae</taxon>
        <taxon>Artemisiinae</taxon>
        <taxon>Artemisia</taxon>
    </lineage>
</organism>
<proteinExistence type="predicted"/>
<gene>
    <name evidence="3" type="ORF">CTI12_AA334060</name>
</gene>